<dbReference type="RefSeq" id="WP_091212244.1">
    <property type="nucleotide sequence ID" value="NZ_FOCL01000005.1"/>
</dbReference>
<dbReference type="STRING" id="551995.SAMN05192574_105391"/>
<dbReference type="PANTHER" id="PTHR35446:SF2">
    <property type="entry name" value="CARBOXYMUCONOLACTONE DECARBOXYLASE-LIKE DOMAIN-CONTAINING PROTEIN"/>
    <property type="match status" value="1"/>
</dbReference>
<keyword evidence="2" id="KW-0575">Peroxidase</keyword>
<gene>
    <name evidence="2" type="ORF">SAMN05192574_105391</name>
</gene>
<keyword evidence="3" id="KW-1185">Reference proteome</keyword>
<dbReference type="PANTHER" id="PTHR35446">
    <property type="entry name" value="SI:CH211-175M2.5"/>
    <property type="match status" value="1"/>
</dbReference>
<evidence type="ECO:0000313" key="3">
    <source>
        <dbReference type="Proteomes" id="UP000198942"/>
    </source>
</evidence>
<keyword evidence="2" id="KW-0560">Oxidoreductase</keyword>
<evidence type="ECO:0000259" key="1">
    <source>
        <dbReference type="Pfam" id="PF02627"/>
    </source>
</evidence>
<feature type="domain" description="Carboxymuconolactone decarboxylase-like" evidence="1">
    <location>
        <begin position="43"/>
        <end position="116"/>
    </location>
</feature>
<dbReference type="InterPro" id="IPR003779">
    <property type="entry name" value="CMD-like"/>
</dbReference>
<dbReference type="Pfam" id="PF02627">
    <property type="entry name" value="CMD"/>
    <property type="match status" value="1"/>
</dbReference>
<dbReference type="NCBIfam" id="TIGR00778">
    <property type="entry name" value="ahpD_dom"/>
    <property type="match status" value="1"/>
</dbReference>
<dbReference type="Proteomes" id="UP000198942">
    <property type="component" value="Unassembled WGS sequence"/>
</dbReference>
<protein>
    <submittedName>
        <fullName evidence="2">Uncharacterized peroxidase-related enzyme</fullName>
    </submittedName>
</protein>
<dbReference type="AlphaFoldDB" id="A0A1H8M4T7"/>
<dbReference type="EMBL" id="FOCL01000005">
    <property type="protein sequence ID" value="SEO12392.1"/>
    <property type="molecule type" value="Genomic_DNA"/>
</dbReference>
<dbReference type="GO" id="GO:0051920">
    <property type="term" value="F:peroxiredoxin activity"/>
    <property type="evidence" value="ECO:0007669"/>
    <property type="project" value="InterPro"/>
</dbReference>
<dbReference type="InterPro" id="IPR029032">
    <property type="entry name" value="AhpD-like"/>
</dbReference>
<organism evidence="2 3">
    <name type="scientific">Mucilaginibacter gossypiicola</name>
    <dbReference type="NCBI Taxonomy" id="551995"/>
    <lineage>
        <taxon>Bacteria</taxon>
        <taxon>Pseudomonadati</taxon>
        <taxon>Bacteroidota</taxon>
        <taxon>Sphingobacteriia</taxon>
        <taxon>Sphingobacteriales</taxon>
        <taxon>Sphingobacteriaceae</taxon>
        <taxon>Mucilaginibacter</taxon>
    </lineage>
</organism>
<evidence type="ECO:0000313" key="2">
    <source>
        <dbReference type="EMBL" id="SEO12392.1"/>
    </source>
</evidence>
<accession>A0A1H8M4T7</accession>
<name>A0A1H8M4T7_9SPHI</name>
<dbReference type="InterPro" id="IPR004675">
    <property type="entry name" value="AhpD_core"/>
</dbReference>
<dbReference type="SUPFAM" id="SSF69118">
    <property type="entry name" value="AhpD-like"/>
    <property type="match status" value="1"/>
</dbReference>
<reference evidence="3" key="1">
    <citation type="submission" date="2016-10" db="EMBL/GenBank/DDBJ databases">
        <authorList>
            <person name="Varghese N."/>
            <person name="Submissions S."/>
        </authorList>
    </citation>
    <scope>NUCLEOTIDE SEQUENCE [LARGE SCALE GENOMIC DNA]</scope>
    <source>
        <strain evidence="3">Gh-48</strain>
    </source>
</reference>
<dbReference type="OrthoDB" id="9808310at2"/>
<proteinExistence type="predicted"/>
<dbReference type="Gene3D" id="1.20.1290.10">
    <property type="entry name" value="AhpD-like"/>
    <property type="match status" value="1"/>
</dbReference>
<sequence>MKTIKVPAFEQVSPESQVLFEQMKKRIGKVPNLYATIGYSAHALKAFLDFEGELNHGAFNGKQREAIALVVSEINHCEYCLAGHTLAAIKNGLSQADTIDIRKGVAADPKLDAIVKLAKSVTETKGHPEGQYLEAFYNEGFDEAALMELIGLVTVRVFTNYVFATSKIPVDFPAAPELN</sequence>